<protein>
    <submittedName>
        <fullName evidence="4">4-aminobutyrate aminotransferase</fullName>
    </submittedName>
</protein>
<keyword evidence="4" id="KW-0032">Aminotransferase</keyword>
<name>A0A388TDH0_TERA1</name>
<dbReference type="InterPro" id="IPR050103">
    <property type="entry name" value="Class-III_PLP-dep_AT"/>
</dbReference>
<dbReference type="Pfam" id="PF00202">
    <property type="entry name" value="Aminotran_3"/>
    <property type="match status" value="1"/>
</dbReference>
<dbReference type="Proteomes" id="UP000269352">
    <property type="component" value="Unassembled WGS sequence"/>
</dbReference>
<dbReference type="InterPro" id="IPR015424">
    <property type="entry name" value="PyrdxlP-dep_Trfase"/>
</dbReference>
<evidence type="ECO:0000256" key="3">
    <source>
        <dbReference type="RuleBase" id="RU003560"/>
    </source>
</evidence>
<dbReference type="PANTHER" id="PTHR11986">
    <property type="entry name" value="AMINOTRANSFERASE CLASS III"/>
    <property type="match status" value="1"/>
</dbReference>
<dbReference type="SUPFAM" id="SSF53383">
    <property type="entry name" value="PLP-dependent transferases"/>
    <property type="match status" value="1"/>
</dbReference>
<dbReference type="Gene3D" id="3.90.1150.10">
    <property type="entry name" value="Aspartate Aminotransferase, domain 1"/>
    <property type="match status" value="1"/>
</dbReference>
<evidence type="ECO:0000256" key="2">
    <source>
        <dbReference type="ARBA" id="ARBA00022898"/>
    </source>
</evidence>
<gene>
    <name evidence="4" type="primary">davT</name>
    <name evidence="4" type="ORF">NO1_2058</name>
</gene>
<dbReference type="AlphaFoldDB" id="A0A388TDH0"/>
<proteinExistence type="inferred from homology"/>
<dbReference type="GO" id="GO:0030170">
    <property type="term" value="F:pyridoxal phosphate binding"/>
    <property type="evidence" value="ECO:0007669"/>
    <property type="project" value="InterPro"/>
</dbReference>
<organism evidence="4 5">
    <name type="scientific">Termititenax aidoneus</name>
    <dbReference type="NCBI Taxonomy" id="2218524"/>
    <lineage>
        <taxon>Bacteria</taxon>
        <taxon>Bacillati</taxon>
        <taxon>Candidatus Margulisiibacteriota</taxon>
        <taxon>Candidatus Termititenacia</taxon>
        <taxon>Candidatus Termititenacales</taxon>
        <taxon>Candidatus Termititenacaceae</taxon>
        <taxon>Candidatus Termititenax</taxon>
    </lineage>
</organism>
<dbReference type="CDD" id="cd00610">
    <property type="entry name" value="OAT_like"/>
    <property type="match status" value="1"/>
</dbReference>
<dbReference type="PROSITE" id="PS00600">
    <property type="entry name" value="AA_TRANSFER_CLASS_3"/>
    <property type="match status" value="1"/>
</dbReference>
<evidence type="ECO:0000313" key="5">
    <source>
        <dbReference type="Proteomes" id="UP000269352"/>
    </source>
</evidence>
<evidence type="ECO:0000256" key="1">
    <source>
        <dbReference type="ARBA" id="ARBA00001933"/>
    </source>
</evidence>
<dbReference type="GO" id="GO:0042802">
    <property type="term" value="F:identical protein binding"/>
    <property type="evidence" value="ECO:0007669"/>
    <property type="project" value="TreeGrafter"/>
</dbReference>
<dbReference type="GO" id="GO:0008483">
    <property type="term" value="F:transaminase activity"/>
    <property type="evidence" value="ECO:0007669"/>
    <property type="project" value="UniProtKB-KW"/>
</dbReference>
<reference evidence="4 5" key="1">
    <citation type="journal article" date="2019" name="ISME J.">
        <title>Genome analyses of uncultured TG2/ZB3 bacteria in 'Margulisbacteria' specifically attached to ectosymbiotic spirochetes of protists in the termite gut.</title>
        <authorList>
            <person name="Utami Y.D."/>
            <person name="Kuwahara H."/>
            <person name="Igai K."/>
            <person name="Murakami T."/>
            <person name="Sugaya K."/>
            <person name="Morikawa T."/>
            <person name="Nagura Y."/>
            <person name="Yuki M."/>
            <person name="Deevong P."/>
            <person name="Inoue T."/>
            <person name="Kihara K."/>
            <person name="Lo N."/>
            <person name="Yamada A."/>
            <person name="Ohkuma M."/>
            <person name="Hongoh Y."/>
        </authorList>
    </citation>
    <scope>NUCLEOTIDE SEQUENCE [LARGE SCALE GENOMIC DNA]</scope>
    <source>
        <strain evidence="4">NkOx7-01</strain>
    </source>
</reference>
<keyword evidence="5" id="KW-1185">Reference proteome</keyword>
<dbReference type="InterPro" id="IPR005814">
    <property type="entry name" value="Aminotrans_3"/>
</dbReference>
<keyword evidence="4" id="KW-0808">Transferase</keyword>
<evidence type="ECO:0000313" key="4">
    <source>
        <dbReference type="EMBL" id="GBR74977.1"/>
    </source>
</evidence>
<dbReference type="EMBL" id="BGZN01000121">
    <property type="protein sequence ID" value="GBR74977.1"/>
    <property type="molecule type" value="Genomic_DNA"/>
</dbReference>
<accession>A0A388TDH0</accession>
<keyword evidence="2 3" id="KW-0663">Pyridoxal phosphate</keyword>
<sequence>MNLVERSDKVLSRVLSHFTTLEIDHGAGAYLYGLDGKAYLDFASGIAVTATGHCHPEVVHAVLEQTKKIIHNCAGVTYISANIELAEKLQKIVPIKDARFFLTQSGSEAVEGALKAAKYVSGKSGVITLQGEFHGRTMGALSVTAKKAYRDGYGELMPHSFIAEAELDAVARLNDGNIAAVIIELVKGEGGYAARDKDFVQKLREYCAQNKIYFIVDEVQSGFGRTGKMFACEWYGLEPDIMALAKGIASGFPLGAVVLKKEISDAWKTSAHGGTYTGNPVACAAGSATVDILQREMPRMVAKIKTVEEACDKLLAQYPQIFLKRQGLGYMIGLVCVSGAVCAELRQRALASGLLLISSGAAGEVVRLAYPITATITELEKGFAIIAQAAGEM</sequence>
<dbReference type="FunFam" id="3.40.640.10:FF:000004">
    <property type="entry name" value="Acetylornithine aminotransferase"/>
    <property type="match status" value="1"/>
</dbReference>
<dbReference type="InterPro" id="IPR049704">
    <property type="entry name" value="Aminotrans_3_PPA_site"/>
</dbReference>
<comment type="cofactor">
    <cofactor evidence="1">
        <name>pyridoxal 5'-phosphate</name>
        <dbReference type="ChEBI" id="CHEBI:597326"/>
    </cofactor>
</comment>
<comment type="similarity">
    <text evidence="3">Belongs to the class-III pyridoxal-phosphate-dependent aminotransferase family.</text>
</comment>
<dbReference type="InterPro" id="IPR015421">
    <property type="entry name" value="PyrdxlP-dep_Trfase_major"/>
</dbReference>
<comment type="caution">
    <text evidence="4">The sequence shown here is derived from an EMBL/GenBank/DDBJ whole genome shotgun (WGS) entry which is preliminary data.</text>
</comment>
<dbReference type="InterPro" id="IPR015422">
    <property type="entry name" value="PyrdxlP-dep_Trfase_small"/>
</dbReference>
<dbReference type="Gene3D" id="3.40.640.10">
    <property type="entry name" value="Type I PLP-dependent aspartate aminotransferase-like (Major domain)"/>
    <property type="match status" value="1"/>
</dbReference>
<dbReference type="PIRSF" id="PIRSF000521">
    <property type="entry name" value="Transaminase_4ab_Lys_Orn"/>
    <property type="match status" value="1"/>
</dbReference>